<gene>
    <name evidence="3" type="ORF">AB205_0211760</name>
</gene>
<evidence type="ECO:0000256" key="1">
    <source>
        <dbReference type="ARBA" id="ARBA00061640"/>
    </source>
</evidence>
<evidence type="ECO:0000256" key="2">
    <source>
        <dbReference type="SAM" id="MobiDB-lite"/>
    </source>
</evidence>
<protein>
    <submittedName>
        <fullName evidence="3">Uncharacterized protein</fullName>
    </submittedName>
</protein>
<dbReference type="EMBL" id="KV983047">
    <property type="protein sequence ID" value="PIO22968.1"/>
    <property type="molecule type" value="Genomic_DNA"/>
</dbReference>
<dbReference type="InterPro" id="IPR004244">
    <property type="entry name" value="Transposase_22"/>
</dbReference>
<feature type="non-terminal residue" evidence="3">
    <location>
        <position position="230"/>
    </location>
</feature>
<dbReference type="Gene3D" id="3.30.70.1820">
    <property type="entry name" value="L1 transposable element, RRM domain"/>
    <property type="match status" value="1"/>
</dbReference>
<proteinExistence type="inferred from homology"/>
<accession>A0A2G9R509</accession>
<dbReference type="AlphaFoldDB" id="A0A2G9R509"/>
<dbReference type="OrthoDB" id="9909572at2759"/>
<dbReference type="PANTHER" id="PTHR11505">
    <property type="entry name" value="L1 TRANSPOSABLE ELEMENT-RELATED"/>
    <property type="match status" value="1"/>
</dbReference>
<name>A0A2G9R509_AQUCT</name>
<evidence type="ECO:0000313" key="3">
    <source>
        <dbReference type="EMBL" id="PIO22968.1"/>
    </source>
</evidence>
<sequence>MAAASAARGPIKNPAASLEDFPPLPSHADKINPPTVSNPLDGIFPASPTDSLGCSPMEADLQQLGIRIEAIESKTDQIAAVANQNTDRIQELHDQLDMAYSKLDDLENRSRRYNFRLRGLPESFKDTDKIVRSFIKHLLPDNPDYRLELDRAHRALQPPRQDGLPRDIVVKPHFFRVKEEVMHRARETENLSFQGHPIQIFADLSPLTIQKRRSLKPLLSCLSQKSIAYR</sequence>
<comment type="similarity">
    <text evidence="1">Belongs to the transposase 22 family.</text>
</comment>
<feature type="region of interest" description="Disordered" evidence="2">
    <location>
        <begin position="1"/>
        <end position="40"/>
    </location>
</feature>
<reference evidence="3" key="1">
    <citation type="submission" date="2017-08" db="EMBL/GenBank/DDBJ databases">
        <title>Assembly of the North American Bullfrog Genome.</title>
        <authorList>
            <person name="Warren R.L."/>
            <person name="Vandervalk B.P."/>
            <person name="Kucuk E."/>
            <person name="Birol I."/>
            <person name="Helbing C."/>
            <person name="Pandoh P."/>
            <person name="Behsaz B."/>
            <person name="Mohamadi H."/>
            <person name="Chu J."/>
            <person name="Jackman S."/>
            <person name="Hammond S.A."/>
            <person name="Veldhoen N."/>
            <person name="Kirk H."/>
            <person name="Zhao Y."/>
            <person name="Coope R."/>
            <person name="Pleasance S."/>
            <person name="Moore R."/>
            <person name="Holt R."/>
        </authorList>
    </citation>
    <scope>NUCLEOTIDE SEQUENCE</scope>
    <source>
        <strain evidence="3">Bruno</strain>
        <tissue evidence="3">Liver</tissue>
    </source>
</reference>
<organism evidence="3">
    <name type="scientific">Aquarana catesbeiana</name>
    <name type="common">American bullfrog</name>
    <name type="synonym">Rana catesbeiana</name>
    <dbReference type="NCBI Taxonomy" id="8400"/>
    <lineage>
        <taxon>Eukaryota</taxon>
        <taxon>Metazoa</taxon>
        <taxon>Chordata</taxon>
        <taxon>Craniata</taxon>
        <taxon>Vertebrata</taxon>
        <taxon>Euteleostomi</taxon>
        <taxon>Amphibia</taxon>
        <taxon>Batrachia</taxon>
        <taxon>Anura</taxon>
        <taxon>Neobatrachia</taxon>
        <taxon>Ranoidea</taxon>
        <taxon>Ranidae</taxon>
        <taxon>Aquarana</taxon>
    </lineage>
</organism>
<dbReference type="FunFam" id="3.30.70.1820:FF:000002">
    <property type="entry name" value="LINE-1 retrotransposable element ORF1 protein"/>
    <property type="match status" value="1"/>
</dbReference>